<dbReference type="EMBL" id="JAXUIC010000005">
    <property type="protein sequence ID" value="KAK4591083.1"/>
    <property type="molecule type" value="Genomic_DNA"/>
</dbReference>
<gene>
    <name evidence="9" type="ORF">RGQ29_021325</name>
</gene>
<comment type="subcellular location">
    <subcellularLocation>
        <location evidence="1">Membrane</location>
        <topology evidence="1">Multi-pass membrane protein</topology>
    </subcellularLocation>
</comment>
<evidence type="ECO:0000256" key="1">
    <source>
        <dbReference type="ARBA" id="ARBA00004141"/>
    </source>
</evidence>
<keyword evidence="2 7" id="KW-0812">Transmembrane</keyword>
<keyword evidence="3" id="KW-0677">Repeat</keyword>
<evidence type="ECO:0000256" key="4">
    <source>
        <dbReference type="ARBA" id="ARBA00022989"/>
    </source>
</evidence>
<keyword evidence="6 7" id="KW-0472">Membrane</keyword>
<proteinExistence type="predicted"/>
<sequence>MNLHAVVLCSLTWDKRVDLKRKNKNGLTAIDIAVGIRTCSWTRQFTTCWALWSAGTPLSEKGAKSTLLRARELQKFEQIKGRIDLILVIAVLVATVTFAAGLTVPGGFNSSDNGGLTMSGGFNSSNNVPAIPGLATLGNKRAFQVFIVCDSIAMYCSMTGVFLLILPSIDRDVAFFASICATLLVLAAIFQMSLAFMSAIYLVVSDISWLAYLILVMGILHLSCFGVFFLALCFPFGIRGPIFHRIGQVVIPAMLFFTNPLNYKVEDLVQESFPVEKDKHEESQLAKEQR</sequence>
<feature type="transmembrane region" description="Helical" evidence="7">
    <location>
        <begin position="142"/>
        <end position="166"/>
    </location>
</feature>
<dbReference type="GO" id="GO:0005886">
    <property type="term" value="C:plasma membrane"/>
    <property type="evidence" value="ECO:0007669"/>
    <property type="project" value="TreeGrafter"/>
</dbReference>
<evidence type="ECO:0000256" key="3">
    <source>
        <dbReference type="ARBA" id="ARBA00022737"/>
    </source>
</evidence>
<dbReference type="PANTHER" id="PTHR24186">
    <property type="entry name" value="PROTEIN PHOSPHATASE 1 REGULATORY SUBUNIT"/>
    <property type="match status" value="1"/>
</dbReference>
<feature type="transmembrane region" description="Helical" evidence="7">
    <location>
        <begin position="209"/>
        <end position="238"/>
    </location>
</feature>
<organism evidence="9 10">
    <name type="scientific">Quercus rubra</name>
    <name type="common">Northern red oak</name>
    <name type="synonym">Quercus borealis</name>
    <dbReference type="NCBI Taxonomy" id="3512"/>
    <lineage>
        <taxon>Eukaryota</taxon>
        <taxon>Viridiplantae</taxon>
        <taxon>Streptophyta</taxon>
        <taxon>Embryophyta</taxon>
        <taxon>Tracheophyta</taxon>
        <taxon>Spermatophyta</taxon>
        <taxon>Magnoliopsida</taxon>
        <taxon>eudicotyledons</taxon>
        <taxon>Gunneridae</taxon>
        <taxon>Pentapetalae</taxon>
        <taxon>rosids</taxon>
        <taxon>fabids</taxon>
        <taxon>Fagales</taxon>
        <taxon>Fagaceae</taxon>
        <taxon>Quercus</taxon>
    </lineage>
</organism>
<dbReference type="AlphaFoldDB" id="A0AAN7IR78"/>
<keyword evidence="10" id="KW-1185">Reference proteome</keyword>
<evidence type="ECO:0000256" key="5">
    <source>
        <dbReference type="ARBA" id="ARBA00023043"/>
    </source>
</evidence>
<reference evidence="9 10" key="1">
    <citation type="journal article" date="2023" name="G3 (Bethesda)">
        <title>A haplotype-resolved chromosome-scale genome for Quercus rubra L. provides insights into the genetics of adaptive traits for red oak species.</title>
        <authorList>
            <person name="Kapoor B."/>
            <person name="Jenkins J."/>
            <person name="Schmutz J."/>
            <person name="Zhebentyayeva T."/>
            <person name="Kuelheim C."/>
            <person name="Coggeshall M."/>
            <person name="Heim C."/>
            <person name="Lasky J.R."/>
            <person name="Leites L."/>
            <person name="Islam-Faridi N."/>
            <person name="Romero-Severson J."/>
            <person name="DeLeo V.L."/>
            <person name="Lucas S.M."/>
            <person name="Lazic D."/>
            <person name="Gailing O."/>
            <person name="Carlson J."/>
            <person name="Staton M."/>
        </authorList>
    </citation>
    <scope>NUCLEOTIDE SEQUENCE [LARGE SCALE GENOMIC DNA]</scope>
    <source>
        <strain evidence="9">Pseudo-F2</strain>
    </source>
</reference>
<keyword evidence="4 7" id="KW-1133">Transmembrane helix</keyword>
<feature type="domain" description="PGG" evidence="8">
    <location>
        <begin position="78"/>
        <end position="203"/>
    </location>
</feature>
<evidence type="ECO:0000256" key="6">
    <source>
        <dbReference type="ARBA" id="ARBA00023136"/>
    </source>
</evidence>
<accession>A0AAN7IR78</accession>
<dbReference type="Proteomes" id="UP001324115">
    <property type="component" value="Unassembled WGS sequence"/>
</dbReference>
<dbReference type="PANTHER" id="PTHR24186:SF46">
    <property type="entry name" value="PROTEIN ACCELERATED CELL DEATH 6-LIKE"/>
    <property type="match status" value="1"/>
</dbReference>
<dbReference type="InterPro" id="IPR026961">
    <property type="entry name" value="PGG_dom"/>
</dbReference>
<evidence type="ECO:0000259" key="8">
    <source>
        <dbReference type="Pfam" id="PF13962"/>
    </source>
</evidence>
<keyword evidence="5" id="KW-0040">ANK repeat</keyword>
<evidence type="ECO:0000313" key="9">
    <source>
        <dbReference type="EMBL" id="KAK4591083.1"/>
    </source>
</evidence>
<comment type="caution">
    <text evidence="9">The sequence shown here is derived from an EMBL/GenBank/DDBJ whole genome shotgun (WGS) entry which is preliminary data.</text>
</comment>
<evidence type="ECO:0000313" key="10">
    <source>
        <dbReference type="Proteomes" id="UP001324115"/>
    </source>
</evidence>
<dbReference type="Pfam" id="PF13962">
    <property type="entry name" value="PGG"/>
    <property type="match status" value="1"/>
</dbReference>
<protein>
    <recommendedName>
        <fullName evidence="8">PGG domain-containing protein</fullName>
    </recommendedName>
</protein>
<feature type="transmembrane region" description="Helical" evidence="7">
    <location>
        <begin position="85"/>
        <end position="108"/>
    </location>
</feature>
<name>A0AAN7IR78_QUERU</name>
<evidence type="ECO:0000256" key="2">
    <source>
        <dbReference type="ARBA" id="ARBA00022692"/>
    </source>
</evidence>
<evidence type="ECO:0000256" key="7">
    <source>
        <dbReference type="SAM" id="Phobius"/>
    </source>
</evidence>
<feature type="transmembrane region" description="Helical" evidence="7">
    <location>
        <begin position="173"/>
        <end position="203"/>
    </location>
</feature>